<reference evidence="1 2" key="1">
    <citation type="submission" date="2019-07" db="EMBL/GenBank/DDBJ databases">
        <authorList>
            <person name="Duangmal K."/>
            <person name="Teo W.F.A."/>
        </authorList>
    </citation>
    <scope>NUCLEOTIDE SEQUENCE [LARGE SCALE GENOMIC DNA]</scope>
    <source>
        <strain evidence="1 2">TBRC 6029</strain>
    </source>
</reference>
<sequence>MAEFERERAMPAPAEEVYSAASDAELFDQWLPGNITVRPTRPPAVTAEVNHHPEPGVLGESPEQLRLEWGLRGSDEYSGWLQIASAEQGRSHATLHLSFHGDHPANHGGQAAEEVDRQLDETLARLARVVAHT</sequence>
<dbReference type="InterPro" id="IPR019587">
    <property type="entry name" value="Polyketide_cyclase/dehydratase"/>
</dbReference>
<protein>
    <submittedName>
        <fullName evidence="1">SRPBCC family protein</fullName>
    </submittedName>
</protein>
<dbReference type="CDD" id="cd07812">
    <property type="entry name" value="SRPBCC"/>
    <property type="match status" value="1"/>
</dbReference>
<dbReference type="EMBL" id="VJWX01000289">
    <property type="protein sequence ID" value="TVT38135.1"/>
    <property type="molecule type" value="Genomic_DNA"/>
</dbReference>
<dbReference type="OrthoDB" id="5244508at2"/>
<gene>
    <name evidence="1" type="ORF">FNH05_24520</name>
</gene>
<keyword evidence="2" id="KW-1185">Reference proteome</keyword>
<dbReference type="Gene3D" id="3.30.530.20">
    <property type="match status" value="1"/>
</dbReference>
<dbReference type="InterPro" id="IPR023393">
    <property type="entry name" value="START-like_dom_sf"/>
</dbReference>
<proteinExistence type="predicted"/>
<comment type="caution">
    <text evidence="1">The sequence shown here is derived from an EMBL/GenBank/DDBJ whole genome shotgun (WGS) entry which is preliminary data.</text>
</comment>
<organism evidence="1 2">
    <name type="scientific">Amycolatopsis rhizosphaerae</name>
    <dbReference type="NCBI Taxonomy" id="2053003"/>
    <lineage>
        <taxon>Bacteria</taxon>
        <taxon>Bacillati</taxon>
        <taxon>Actinomycetota</taxon>
        <taxon>Actinomycetes</taxon>
        <taxon>Pseudonocardiales</taxon>
        <taxon>Pseudonocardiaceae</taxon>
        <taxon>Amycolatopsis</taxon>
    </lineage>
</organism>
<dbReference type="RefSeq" id="WP_144591065.1">
    <property type="nucleotide sequence ID" value="NZ_VJWX01000289.1"/>
</dbReference>
<accession>A0A558BNP9</accession>
<evidence type="ECO:0000313" key="2">
    <source>
        <dbReference type="Proteomes" id="UP000320011"/>
    </source>
</evidence>
<reference evidence="1 2" key="2">
    <citation type="submission" date="2019-08" db="EMBL/GenBank/DDBJ databases">
        <title>Amycolatopsis acidicola sp. nov., isolated from peat swamp forest soil.</title>
        <authorList>
            <person name="Srisuk N."/>
        </authorList>
    </citation>
    <scope>NUCLEOTIDE SEQUENCE [LARGE SCALE GENOMIC DNA]</scope>
    <source>
        <strain evidence="1 2">TBRC 6029</strain>
    </source>
</reference>
<evidence type="ECO:0000313" key="1">
    <source>
        <dbReference type="EMBL" id="TVT38135.1"/>
    </source>
</evidence>
<dbReference type="Proteomes" id="UP000320011">
    <property type="component" value="Unassembled WGS sequence"/>
</dbReference>
<name>A0A558BNP9_9PSEU</name>
<dbReference type="Pfam" id="PF10604">
    <property type="entry name" value="Polyketide_cyc2"/>
    <property type="match status" value="1"/>
</dbReference>
<dbReference type="AlphaFoldDB" id="A0A558BNP9"/>
<dbReference type="SUPFAM" id="SSF55961">
    <property type="entry name" value="Bet v1-like"/>
    <property type="match status" value="1"/>
</dbReference>